<reference evidence="1 2" key="1">
    <citation type="submission" date="2020-01" db="EMBL/GenBank/DDBJ databases">
        <title>Kibdelosporangium persica a novel Actinomycetes from a hot desert in Iran.</title>
        <authorList>
            <person name="Safaei N."/>
            <person name="Zaburannyi N."/>
            <person name="Mueller R."/>
            <person name="Wink J."/>
        </authorList>
    </citation>
    <scope>NUCLEOTIDE SEQUENCE [LARGE SCALE GENOMIC DNA]</scope>
    <source>
        <strain evidence="1 2">4NS15</strain>
    </source>
</reference>
<dbReference type="Proteomes" id="UP000763557">
    <property type="component" value="Unassembled WGS sequence"/>
</dbReference>
<name>A0ABX2EVT2_9PSEU</name>
<comment type="caution">
    <text evidence="1">The sequence shown here is derived from an EMBL/GenBank/DDBJ whole genome shotgun (WGS) entry which is preliminary data.</text>
</comment>
<dbReference type="EMBL" id="JAAATY010000001">
    <property type="protein sequence ID" value="NRN62835.1"/>
    <property type="molecule type" value="Genomic_DNA"/>
</dbReference>
<proteinExistence type="predicted"/>
<evidence type="ECO:0000313" key="1">
    <source>
        <dbReference type="EMBL" id="NRN62835.1"/>
    </source>
</evidence>
<evidence type="ECO:0000313" key="2">
    <source>
        <dbReference type="Proteomes" id="UP000763557"/>
    </source>
</evidence>
<gene>
    <name evidence="1" type="ORF">GC106_360</name>
</gene>
<sequence>MRELKISAGPRPPSGGPPLRRWFVDYYGGALFVVDESARKVLAYERCAPLTTDLVLSALETALWGGAWHHGHTTIRYSERVVASGVDLTVGTAGESPLAQSMIQWYHGS</sequence>
<accession>A0ABX2EVT2</accession>
<keyword evidence="2" id="KW-1185">Reference proteome</keyword>
<organism evidence="1 2">
    <name type="scientific">Kibdelosporangium persicum</name>
    <dbReference type="NCBI Taxonomy" id="2698649"/>
    <lineage>
        <taxon>Bacteria</taxon>
        <taxon>Bacillati</taxon>
        <taxon>Actinomycetota</taxon>
        <taxon>Actinomycetes</taxon>
        <taxon>Pseudonocardiales</taxon>
        <taxon>Pseudonocardiaceae</taxon>
        <taxon>Kibdelosporangium</taxon>
    </lineage>
</organism>
<protein>
    <submittedName>
        <fullName evidence="1">Mobile element protein</fullName>
    </submittedName>
</protein>